<comment type="caution">
    <text evidence="2">The sequence shown here is derived from an EMBL/GenBank/DDBJ whole genome shotgun (WGS) entry which is preliminary data.</text>
</comment>
<evidence type="ECO:0000313" key="2">
    <source>
        <dbReference type="EMBL" id="MPC79881.1"/>
    </source>
</evidence>
<reference evidence="2 3" key="1">
    <citation type="submission" date="2019-05" db="EMBL/GenBank/DDBJ databases">
        <title>Another draft genome of Portunus trituberculatus and its Hox gene families provides insights of decapod evolution.</title>
        <authorList>
            <person name="Jeong J.-H."/>
            <person name="Song I."/>
            <person name="Kim S."/>
            <person name="Choi T."/>
            <person name="Kim D."/>
            <person name="Ryu S."/>
            <person name="Kim W."/>
        </authorList>
    </citation>
    <scope>NUCLEOTIDE SEQUENCE [LARGE SCALE GENOMIC DNA]</scope>
    <source>
        <tissue evidence="2">Muscle</tissue>
    </source>
</reference>
<gene>
    <name evidence="2" type="ORF">E2C01_074434</name>
</gene>
<protein>
    <submittedName>
        <fullName evidence="2">Uncharacterized protein</fullName>
    </submittedName>
</protein>
<sequence>MKKHEARKHVPRLQDAITNLRDKKSRDHRGEQEAVKHDKTNSRRRAVHYKKLLEPSPHIW</sequence>
<proteinExistence type="predicted"/>
<dbReference type="AlphaFoldDB" id="A0A5B7I3C5"/>
<accession>A0A5B7I3C5</accession>
<evidence type="ECO:0000256" key="1">
    <source>
        <dbReference type="SAM" id="MobiDB-lite"/>
    </source>
</evidence>
<dbReference type="Proteomes" id="UP000324222">
    <property type="component" value="Unassembled WGS sequence"/>
</dbReference>
<keyword evidence="3" id="KW-1185">Reference proteome</keyword>
<evidence type="ECO:0000313" key="3">
    <source>
        <dbReference type="Proteomes" id="UP000324222"/>
    </source>
</evidence>
<feature type="compositionally biased region" description="Basic and acidic residues" evidence="1">
    <location>
        <begin position="20"/>
        <end position="41"/>
    </location>
</feature>
<name>A0A5B7I3C5_PORTR</name>
<feature type="compositionally biased region" description="Basic residues" evidence="1">
    <location>
        <begin position="1"/>
        <end position="11"/>
    </location>
</feature>
<dbReference type="EMBL" id="VSRR010052339">
    <property type="protein sequence ID" value="MPC79881.1"/>
    <property type="molecule type" value="Genomic_DNA"/>
</dbReference>
<feature type="region of interest" description="Disordered" evidence="1">
    <location>
        <begin position="1"/>
        <end position="60"/>
    </location>
</feature>
<organism evidence="2 3">
    <name type="scientific">Portunus trituberculatus</name>
    <name type="common">Swimming crab</name>
    <name type="synonym">Neptunus trituberculatus</name>
    <dbReference type="NCBI Taxonomy" id="210409"/>
    <lineage>
        <taxon>Eukaryota</taxon>
        <taxon>Metazoa</taxon>
        <taxon>Ecdysozoa</taxon>
        <taxon>Arthropoda</taxon>
        <taxon>Crustacea</taxon>
        <taxon>Multicrustacea</taxon>
        <taxon>Malacostraca</taxon>
        <taxon>Eumalacostraca</taxon>
        <taxon>Eucarida</taxon>
        <taxon>Decapoda</taxon>
        <taxon>Pleocyemata</taxon>
        <taxon>Brachyura</taxon>
        <taxon>Eubrachyura</taxon>
        <taxon>Portunoidea</taxon>
        <taxon>Portunidae</taxon>
        <taxon>Portuninae</taxon>
        <taxon>Portunus</taxon>
    </lineage>
</organism>